<dbReference type="Pfam" id="PF03050">
    <property type="entry name" value="DDE_Tnp_IS66"/>
    <property type="match status" value="1"/>
</dbReference>
<organism evidence="2">
    <name type="scientific">hydrothermal vent metagenome</name>
    <dbReference type="NCBI Taxonomy" id="652676"/>
    <lineage>
        <taxon>unclassified sequences</taxon>
        <taxon>metagenomes</taxon>
        <taxon>ecological metagenomes</taxon>
    </lineage>
</organism>
<evidence type="ECO:0000313" key="2">
    <source>
        <dbReference type="EMBL" id="VAW19898.1"/>
    </source>
</evidence>
<proteinExistence type="predicted"/>
<feature type="domain" description="Transposase IS66 central" evidence="1">
    <location>
        <begin position="2"/>
        <end position="235"/>
    </location>
</feature>
<name>A0A3B0TPK5_9ZZZZ</name>
<dbReference type="AlphaFoldDB" id="A0A3B0TPK5"/>
<reference evidence="2" key="1">
    <citation type="submission" date="2018-06" db="EMBL/GenBank/DDBJ databases">
        <authorList>
            <person name="Zhirakovskaya E."/>
        </authorList>
    </citation>
    <scope>NUCLEOTIDE SEQUENCE</scope>
</reference>
<dbReference type="InterPro" id="IPR052344">
    <property type="entry name" value="Transposase-related"/>
</dbReference>
<accession>A0A3B0TPK5</accession>
<sequence>MLSDLFGIKLSQGALANMLKRSHVPFAAVKTDIIKDLRCAGMVASDETGIRIEGLNGYHWVFMSERAIVHEAQLSRASRVVRDVMGDHRPNIWLSDGYCAQQGHGHHHQTCLAHLARDVAFALEASDDMVPLRLKLWLDKVFALARNVTSFATSTLKAKKRELEKLLADILAANPTCEIAETIRAKLARASPRLLTFLDYPGQVEITNNGCERALRPAVIQRKVTNGFRSMWAAKGDCAVRTVVDTQKLSGNSPFQTILTTIA</sequence>
<protein>
    <submittedName>
        <fullName evidence="2">Mobile element protein</fullName>
    </submittedName>
</protein>
<evidence type="ECO:0000259" key="1">
    <source>
        <dbReference type="Pfam" id="PF03050"/>
    </source>
</evidence>
<dbReference type="EMBL" id="UOEO01000124">
    <property type="protein sequence ID" value="VAW19898.1"/>
    <property type="molecule type" value="Genomic_DNA"/>
</dbReference>
<dbReference type="InterPro" id="IPR004291">
    <property type="entry name" value="Transposase_IS66_central"/>
</dbReference>
<dbReference type="PANTHER" id="PTHR33678:SF2">
    <property type="match status" value="1"/>
</dbReference>
<dbReference type="PANTHER" id="PTHR33678">
    <property type="entry name" value="BLL1576 PROTEIN"/>
    <property type="match status" value="1"/>
</dbReference>
<gene>
    <name evidence="2" type="ORF">MNBD_ALPHA12-2122</name>
</gene>